<keyword evidence="4 6" id="KW-0472">Membrane</keyword>
<dbReference type="EMBL" id="CCAG010020702">
    <property type="status" value="NOT_ANNOTATED_CDS"/>
    <property type="molecule type" value="Genomic_DNA"/>
</dbReference>
<reference evidence="7" key="1">
    <citation type="submission" date="2020-05" db="UniProtKB">
        <authorList>
            <consortium name="EnsemblMetazoa"/>
        </authorList>
    </citation>
    <scope>IDENTIFICATION</scope>
    <source>
        <strain evidence="7">Yale</strain>
    </source>
</reference>
<evidence type="ECO:0000256" key="5">
    <source>
        <dbReference type="SAM" id="MobiDB-lite"/>
    </source>
</evidence>
<feature type="transmembrane region" description="Helical" evidence="6">
    <location>
        <begin position="290"/>
        <end position="309"/>
    </location>
</feature>
<feature type="transmembrane region" description="Helical" evidence="6">
    <location>
        <begin position="417"/>
        <end position="439"/>
    </location>
</feature>
<keyword evidence="3 6" id="KW-1133">Transmembrane helix</keyword>
<dbReference type="GO" id="GO:0022857">
    <property type="term" value="F:transmembrane transporter activity"/>
    <property type="evidence" value="ECO:0007669"/>
    <property type="project" value="InterPro"/>
</dbReference>
<dbReference type="PhylomeDB" id="A0A1B0FKJ4"/>
<dbReference type="SUPFAM" id="SSF103473">
    <property type="entry name" value="MFS general substrate transporter"/>
    <property type="match status" value="1"/>
</dbReference>
<accession>A0A1B0FKJ4</accession>
<feature type="transmembrane region" description="Helical" evidence="6">
    <location>
        <begin position="233"/>
        <end position="254"/>
    </location>
</feature>
<organism evidence="7 8">
    <name type="scientific">Glossina morsitans morsitans</name>
    <name type="common">Savannah tsetse fly</name>
    <dbReference type="NCBI Taxonomy" id="37546"/>
    <lineage>
        <taxon>Eukaryota</taxon>
        <taxon>Metazoa</taxon>
        <taxon>Ecdysozoa</taxon>
        <taxon>Arthropoda</taxon>
        <taxon>Hexapoda</taxon>
        <taxon>Insecta</taxon>
        <taxon>Pterygota</taxon>
        <taxon>Neoptera</taxon>
        <taxon>Endopterygota</taxon>
        <taxon>Diptera</taxon>
        <taxon>Brachycera</taxon>
        <taxon>Muscomorpha</taxon>
        <taxon>Hippoboscoidea</taxon>
        <taxon>Glossinidae</taxon>
        <taxon>Glossina</taxon>
    </lineage>
</organism>
<dbReference type="STRING" id="37546.A0A1B0FKJ4"/>
<dbReference type="Gene3D" id="1.20.1250.20">
    <property type="entry name" value="MFS general substrate transporter like domains"/>
    <property type="match status" value="2"/>
</dbReference>
<dbReference type="PANTHER" id="PTHR24064">
    <property type="entry name" value="SOLUTE CARRIER FAMILY 22 MEMBER"/>
    <property type="match status" value="1"/>
</dbReference>
<sequence>MPLEDKNEFSERSILQPVIKNANEGDEDESFDLDDLLPIIGEFGKYQKLLVFGICLPACIPCGFCAFNQLFMADTPEEYWCKIPELLNVTTEEQRKFLAIPNDLESIDNGAFSKCQRYAVNWTEILEDTDINYIEPNASWPLEACKNGWEYNTSEIWSSIVIDFDLVCERDIYPTIGLAALNVGGPIGVYLFGLLNDRAGRRTSYFSCLTTLLAGSLMTSLSTDFWTWAGSRVIVGLTIPAVYQIPFIISLELVGENYRSFVTVMTCTFYTSGIMLLACVTYLERDWVKLSYYTSVPFYAYFLYLFVMPESPRWLLMRGRLEEALKVLQTMARVNAVVEIPSYLVCWFLMDCWGRRWPLSLSMILGGLACVITVMVPDAAVDETLYLYLLSKALLSASFLIIYPFAGELYPTQVRGIGIGVSSYVGGLGLIVIPFVTYLGKENLKLPLVIMGFVSVLGGFTSLRLPETLHHRLPQTIDEGEEFGKDWSFNECCSCKAEPQVPSQTASYENLDVLEDNANSDVELEMKASSSISRRNRPKSVIDERTPLDNRRPQRLSKKRLVRQMSVMDTQKTEDGIMQLTHWI</sequence>
<evidence type="ECO:0000256" key="2">
    <source>
        <dbReference type="ARBA" id="ARBA00022692"/>
    </source>
</evidence>
<evidence type="ECO:0000256" key="4">
    <source>
        <dbReference type="ARBA" id="ARBA00023136"/>
    </source>
</evidence>
<comment type="subcellular location">
    <subcellularLocation>
        <location evidence="1">Membrane</location>
        <topology evidence="1">Multi-pass membrane protein</topology>
    </subcellularLocation>
</comment>
<evidence type="ECO:0000256" key="3">
    <source>
        <dbReference type="ARBA" id="ARBA00022989"/>
    </source>
</evidence>
<feature type="region of interest" description="Disordered" evidence="5">
    <location>
        <begin position="526"/>
        <end position="555"/>
    </location>
</feature>
<feature type="transmembrane region" description="Helical" evidence="6">
    <location>
        <begin position="385"/>
        <end position="405"/>
    </location>
</feature>
<feature type="transmembrane region" description="Helical" evidence="6">
    <location>
        <begin position="446"/>
        <end position="465"/>
    </location>
</feature>
<protein>
    <recommendedName>
        <fullName evidence="9">Major facilitator superfamily (MFS) profile domain-containing protein</fullName>
    </recommendedName>
</protein>
<dbReference type="AlphaFoldDB" id="A0A1B0FKJ4"/>
<dbReference type="CDD" id="cd17317">
    <property type="entry name" value="MFS_SLC22"/>
    <property type="match status" value="1"/>
</dbReference>
<evidence type="ECO:0000313" key="7">
    <source>
        <dbReference type="EnsemblMetazoa" id="GMOY004357-PA"/>
    </source>
</evidence>
<feature type="transmembrane region" description="Helical" evidence="6">
    <location>
        <begin position="172"/>
        <end position="192"/>
    </location>
</feature>
<evidence type="ECO:0000256" key="1">
    <source>
        <dbReference type="ARBA" id="ARBA00004141"/>
    </source>
</evidence>
<evidence type="ECO:0000313" key="8">
    <source>
        <dbReference type="Proteomes" id="UP000092444"/>
    </source>
</evidence>
<dbReference type="InterPro" id="IPR036259">
    <property type="entry name" value="MFS_trans_sf"/>
</dbReference>
<evidence type="ECO:0008006" key="9">
    <source>
        <dbReference type="Google" id="ProtNLM"/>
    </source>
</evidence>
<feature type="compositionally biased region" description="Basic and acidic residues" evidence="5">
    <location>
        <begin position="540"/>
        <end position="552"/>
    </location>
</feature>
<dbReference type="EnsemblMetazoa" id="GMOY004357-RA">
    <property type="protein sequence ID" value="GMOY004357-PA"/>
    <property type="gene ID" value="GMOY004357"/>
</dbReference>
<feature type="transmembrane region" description="Helical" evidence="6">
    <location>
        <begin position="49"/>
        <end position="71"/>
    </location>
</feature>
<feature type="transmembrane region" description="Helical" evidence="6">
    <location>
        <begin position="261"/>
        <end position="284"/>
    </location>
</feature>
<proteinExistence type="predicted"/>
<dbReference type="GO" id="GO:0016020">
    <property type="term" value="C:membrane"/>
    <property type="evidence" value="ECO:0007669"/>
    <property type="project" value="UniProtKB-SubCell"/>
</dbReference>
<name>A0A1B0FKJ4_GLOMM</name>
<feature type="transmembrane region" description="Helical" evidence="6">
    <location>
        <begin position="356"/>
        <end position="376"/>
    </location>
</feature>
<keyword evidence="2 6" id="KW-0812">Transmembrane</keyword>
<dbReference type="Pfam" id="PF00083">
    <property type="entry name" value="Sugar_tr"/>
    <property type="match status" value="2"/>
</dbReference>
<keyword evidence="8" id="KW-1185">Reference proteome</keyword>
<dbReference type="VEuPathDB" id="VectorBase:GMOY004357"/>
<evidence type="ECO:0000256" key="6">
    <source>
        <dbReference type="SAM" id="Phobius"/>
    </source>
</evidence>
<dbReference type="Proteomes" id="UP000092444">
    <property type="component" value="Unassembled WGS sequence"/>
</dbReference>
<dbReference type="InterPro" id="IPR005828">
    <property type="entry name" value="MFS_sugar_transport-like"/>
</dbReference>